<reference evidence="2 3" key="1">
    <citation type="submission" date="2018-09" db="EMBL/GenBank/DDBJ databases">
        <title>Gemmobacter lutimaris sp. nov., a marine bacterium isolated from tidal flat.</title>
        <authorList>
            <person name="Lee D.W."/>
            <person name="Yoo Y."/>
            <person name="Kim J.-J."/>
            <person name="Kim B.S."/>
        </authorList>
    </citation>
    <scope>NUCLEOTIDE SEQUENCE [LARGE SCALE GENOMIC DNA]</scope>
    <source>
        <strain evidence="2 3">YJ-T1-11</strain>
    </source>
</reference>
<proteinExistence type="predicted"/>
<dbReference type="Proteomes" id="UP000266649">
    <property type="component" value="Unassembled WGS sequence"/>
</dbReference>
<feature type="compositionally biased region" description="Polar residues" evidence="1">
    <location>
        <begin position="42"/>
        <end position="52"/>
    </location>
</feature>
<feature type="compositionally biased region" description="Basic residues" evidence="1">
    <location>
        <begin position="63"/>
        <end position="75"/>
    </location>
</feature>
<accession>A0A398BSR5</accession>
<feature type="region of interest" description="Disordered" evidence="1">
    <location>
        <begin position="1"/>
        <end position="100"/>
    </location>
</feature>
<evidence type="ECO:0000256" key="1">
    <source>
        <dbReference type="SAM" id="MobiDB-lite"/>
    </source>
</evidence>
<keyword evidence="3" id="KW-1185">Reference proteome</keyword>
<comment type="caution">
    <text evidence="2">The sequence shown here is derived from an EMBL/GenBank/DDBJ whole genome shotgun (WGS) entry which is preliminary data.</text>
</comment>
<evidence type="ECO:0000313" key="3">
    <source>
        <dbReference type="Proteomes" id="UP000266649"/>
    </source>
</evidence>
<evidence type="ECO:0000313" key="2">
    <source>
        <dbReference type="EMBL" id="RID92714.1"/>
    </source>
</evidence>
<dbReference type="AlphaFoldDB" id="A0A398BSR5"/>
<dbReference type="EMBL" id="QXXQ01000002">
    <property type="protein sequence ID" value="RID92714.1"/>
    <property type="molecule type" value="Genomic_DNA"/>
</dbReference>
<gene>
    <name evidence="2" type="ORF">D2N39_03275</name>
</gene>
<protein>
    <submittedName>
        <fullName evidence="2">Uncharacterized protein</fullName>
    </submittedName>
</protein>
<sequence>MRNWPFRPADPACGPFRGREGARRGSGSADDTIRAKVHRANRPSSGIHTQQPGLAVRADFHLGHRNRQRLSHAKPQRADHESQQHKGSGQKSQETAHGLA</sequence>
<organism evidence="2 3">
    <name type="scientific">Gemmobacter lutimaris</name>
    <dbReference type="NCBI Taxonomy" id="2306023"/>
    <lineage>
        <taxon>Bacteria</taxon>
        <taxon>Pseudomonadati</taxon>
        <taxon>Pseudomonadota</taxon>
        <taxon>Alphaproteobacteria</taxon>
        <taxon>Rhodobacterales</taxon>
        <taxon>Paracoccaceae</taxon>
        <taxon>Gemmobacter</taxon>
    </lineage>
</organism>
<name>A0A398BSR5_9RHOB</name>